<dbReference type="InterPro" id="IPR043459">
    <property type="entry name" value="NFD6/NOXY2-like"/>
</dbReference>
<feature type="compositionally biased region" description="Low complexity" evidence="1">
    <location>
        <begin position="9"/>
        <end position="20"/>
    </location>
</feature>
<sequence length="104" mass="10713">MASAGFRALSRASLSPIQSSLSRSKVAAWFASSSRPPAAASASPTRGRRFFPPFSRSPAELGCCSGSLLPLHTAVAVARLTSCLSSTSRSCRVLSQGIPGYPGV</sequence>
<reference evidence="2 3" key="1">
    <citation type="submission" date="2020-08" db="EMBL/GenBank/DDBJ databases">
        <title>Plant Genome Project.</title>
        <authorList>
            <person name="Zhang R.-G."/>
        </authorList>
    </citation>
    <scope>NUCLEOTIDE SEQUENCE [LARGE SCALE GENOMIC DNA]</scope>
    <source>
        <tissue evidence="2">Rhizome</tissue>
    </source>
</reference>
<name>A0A8J5C9F8_ZINOF</name>
<evidence type="ECO:0000313" key="3">
    <source>
        <dbReference type="Proteomes" id="UP000734854"/>
    </source>
</evidence>
<dbReference type="PANTHER" id="PTHR33156">
    <property type="entry name" value="OS02G0230000 PROTEIN"/>
    <property type="match status" value="1"/>
</dbReference>
<protein>
    <submittedName>
        <fullName evidence="2">Uncharacterized protein</fullName>
    </submittedName>
</protein>
<proteinExistence type="predicted"/>
<dbReference type="GO" id="GO:0005739">
    <property type="term" value="C:mitochondrion"/>
    <property type="evidence" value="ECO:0007669"/>
    <property type="project" value="TreeGrafter"/>
</dbReference>
<gene>
    <name evidence="2" type="ORF">ZIOFF_071387</name>
</gene>
<comment type="caution">
    <text evidence="2">The sequence shown here is derived from an EMBL/GenBank/DDBJ whole genome shotgun (WGS) entry which is preliminary data.</text>
</comment>
<keyword evidence="3" id="KW-1185">Reference proteome</keyword>
<dbReference type="Proteomes" id="UP000734854">
    <property type="component" value="Unassembled WGS sequence"/>
</dbReference>
<organism evidence="2 3">
    <name type="scientific">Zingiber officinale</name>
    <name type="common">Ginger</name>
    <name type="synonym">Amomum zingiber</name>
    <dbReference type="NCBI Taxonomy" id="94328"/>
    <lineage>
        <taxon>Eukaryota</taxon>
        <taxon>Viridiplantae</taxon>
        <taxon>Streptophyta</taxon>
        <taxon>Embryophyta</taxon>
        <taxon>Tracheophyta</taxon>
        <taxon>Spermatophyta</taxon>
        <taxon>Magnoliopsida</taxon>
        <taxon>Liliopsida</taxon>
        <taxon>Zingiberales</taxon>
        <taxon>Zingiberaceae</taxon>
        <taxon>Zingiber</taxon>
    </lineage>
</organism>
<dbReference type="PANTHER" id="PTHR33156:SF9">
    <property type="entry name" value="PROTEIN NUCLEAR FUSION DEFECTIVE 6, CHLOROPLASTIC_MITOCHONDRIAL"/>
    <property type="match status" value="1"/>
</dbReference>
<evidence type="ECO:0000313" key="2">
    <source>
        <dbReference type="EMBL" id="KAG6470322.1"/>
    </source>
</evidence>
<evidence type="ECO:0000256" key="1">
    <source>
        <dbReference type="SAM" id="MobiDB-lite"/>
    </source>
</evidence>
<dbReference type="AlphaFoldDB" id="A0A8J5C9F8"/>
<accession>A0A8J5C9F8</accession>
<dbReference type="EMBL" id="JACMSC010000021">
    <property type="protein sequence ID" value="KAG6470322.1"/>
    <property type="molecule type" value="Genomic_DNA"/>
</dbReference>
<feature type="region of interest" description="Disordered" evidence="1">
    <location>
        <begin position="1"/>
        <end position="20"/>
    </location>
</feature>